<dbReference type="InParanoid" id="A8PFV5"/>
<keyword evidence="1" id="KW-1133">Transmembrane helix</keyword>
<name>A8PFV5_COPC7</name>
<sequence>MAERAGSLYYSSAFDAQVTKVSLYCALQLDDTNFGELTLVNDVSVLWRSSICGKAPAGTSLESSSSFRDTSQSHKSHSSFVVRVVFSLLMIADGWLISARLWPYLRHGGNLVFAPALQAKACYGMHVAVLVILLLCLYALYGSKRRHAPAFWGSYFVYMGVQLATLVVYIVHTRLPPLAVRGTNCYTTNTSFGDRFMMANRILRLSLHVVMFLLAAWKGARRYRRLKSPLIKTVLGGEMAYYGGVFALDVVARYYSPNDPARLKILT</sequence>
<feature type="transmembrane region" description="Helical" evidence="1">
    <location>
        <begin position="153"/>
        <end position="171"/>
    </location>
</feature>
<keyword evidence="1" id="KW-0812">Transmembrane</keyword>
<evidence type="ECO:0000313" key="3">
    <source>
        <dbReference type="Proteomes" id="UP000001861"/>
    </source>
</evidence>
<gene>
    <name evidence="2" type="ORF">CC1G_04868</name>
</gene>
<evidence type="ECO:0000313" key="2">
    <source>
        <dbReference type="EMBL" id="EAU80758.2"/>
    </source>
</evidence>
<dbReference type="RefSeq" id="XP_001841024.2">
    <property type="nucleotide sequence ID" value="XM_001840972.2"/>
</dbReference>
<evidence type="ECO:0000256" key="1">
    <source>
        <dbReference type="SAM" id="Phobius"/>
    </source>
</evidence>
<dbReference type="EMBL" id="AACS02000002">
    <property type="protein sequence ID" value="EAU80758.2"/>
    <property type="molecule type" value="Genomic_DNA"/>
</dbReference>
<feature type="transmembrane region" description="Helical" evidence="1">
    <location>
        <begin position="80"/>
        <end position="103"/>
    </location>
</feature>
<dbReference type="VEuPathDB" id="FungiDB:CC1G_04868"/>
<proteinExistence type="predicted"/>
<reference evidence="2 3" key="1">
    <citation type="journal article" date="2010" name="Proc. Natl. Acad. Sci. U.S.A.">
        <title>Insights into evolution of multicellular fungi from the assembled chromosomes of the mushroom Coprinopsis cinerea (Coprinus cinereus).</title>
        <authorList>
            <person name="Stajich J.E."/>
            <person name="Wilke S.K."/>
            <person name="Ahren D."/>
            <person name="Au C.H."/>
            <person name="Birren B.W."/>
            <person name="Borodovsky M."/>
            <person name="Burns C."/>
            <person name="Canback B."/>
            <person name="Casselton L.A."/>
            <person name="Cheng C.K."/>
            <person name="Deng J."/>
            <person name="Dietrich F.S."/>
            <person name="Fargo D.C."/>
            <person name="Farman M.L."/>
            <person name="Gathman A.C."/>
            <person name="Goldberg J."/>
            <person name="Guigo R."/>
            <person name="Hoegger P.J."/>
            <person name="Hooker J.B."/>
            <person name="Huggins A."/>
            <person name="James T.Y."/>
            <person name="Kamada T."/>
            <person name="Kilaru S."/>
            <person name="Kodira C."/>
            <person name="Kues U."/>
            <person name="Kupfer D."/>
            <person name="Kwan H.S."/>
            <person name="Lomsadze A."/>
            <person name="Li W."/>
            <person name="Lilly W.W."/>
            <person name="Ma L.J."/>
            <person name="Mackey A.J."/>
            <person name="Manning G."/>
            <person name="Martin F."/>
            <person name="Muraguchi H."/>
            <person name="Natvig D.O."/>
            <person name="Palmerini H."/>
            <person name="Ramesh M.A."/>
            <person name="Rehmeyer C.J."/>
            <person name="Roe B.A."/>
            <person name="Shenoy N."/>
            <person name="Stanke M."/>
            <person name="Ter-Hovhannisyan V."/>
            <person name="Tunlid A."/>
            <person name="Velagapudi R."/>
            <person name="Vision T.J."/>
            <person name="Zeng Q."/>
            <person name="Zolan M.E."/>
            <person name="Pukkila P.J."/>
        </authorList>
    </citation>
    <scope>NUCLEOTIDE SEQUENCE [LARGE SCALE GENOMIC DNA]</scope>
    <source>
        <strain evidence="3">Okayama-7 / 130 / ATCC MYA-4618 / FGSC 9003</strain>
    </source>
</reference>
<keyword evidence="1" id="KW-0472">Membrane</keyword>
<organism evidence="2 3">
    <name type="scientific">Coprinopsis cinerea (strain Okayama-7 / 130 / ATCC MYA-4618 / FGSC 9003)</name>
    <name type="common">Inky cap fungus</name>
    <name type="synonym">Hormographiella aspergillata</name>
    <dbReference type="NCBI Taxonomy" id="240176"/>
    <lineage>
        <taxon>Eukaryota</taxon>
        <taxon>Fungi</taxon>
        <taxon>Dikarya</taxon>
        <taxon>Basidiomycota</taxon>
        <taxon>Agaricomycotina</taxon>
        <taxon>Agaricomycetes</taxon>
        <taxon>Agaricomycetidae</taxon>
        <taxon>Agaricales</taxon>
        <taxon>Agaricineae</taxon>
        <taxon>Psathyrellaceae</taxon>
        <taxon>Coprinopsis</taxon>
    </lineage>
</organism>
<dbReference type="GeneID" id="6017683"/>
<dbReference type="KEGG" id="cci:CC1G_04868"/>
<dbReference type="Proteomes" id="UP000001861">
    <property type="component" value="Unassembled WGS sequence"/>
</dbReference>
<feature type="transmembrane region" description="Helical" evidence="1">
    <location>
        <begin position="123"/>
        <end position="141"/>
    </location>
</feature>
<keyword evidence="3" id="KW-1185">Reference proteome</keyword>
<feature type="transmembrane region" description="Helical" evidence="1">
    <location>
        <begin position="202"/>
        <end position="220"/>
    </location>
</feature>
<dbReference type="AlphaFoldDB" id="A8PFV5"/>
<comment type="caution">
    <text evidence="2">The sequence shown here is derived from an EMBL/GenBank/DDBJ whole genome shotgun (WGS) entry which is preliminary data.</text>
</comment>
<dbReference type="HOGENOM" id="CLU_1042123_0_0_1"/>
<protein>
    <submittedName>
        <fullName evidence="2">Uncharacterized protein</fullName>
    </submittedName>
</protein>
<accession>A8PFV5</accession>